<protein>
    <recommendedName>
        <fullName evidence="2">Secretion system C-terminal sorting domain-containing protein</fullName>
    </recommendedName>
</protein>
<evidence type="ECO:0000313" key="4">
    <source>
        <dbReference type="Proteomes" id="UP000244937"/>
    </source>
</evidence>
<dbReference type="EMBL" id="CP029187">
    <property type="protein sequence ID" value="AWI25259.1"/>
    <property type="molecule type" value="Genomic_DNA"/>
</dbReference>
<keyword evidence="1" id="KW-0732">Signal</keyword>
<dbReference type="NCBIfam" id="TIGR04183">
    <property type="entry name" value="Por_Secre_tail"/>
    <property type="match status" value="1"/>
</dbReference>
<keyword evidence="4" id="KW-1185">Reference proteome</keyword>
<reference evidence="3 4" key="1">
    <citation type="submission" date="2018-05" db="EMBL/GenBank/DDBJ databases">
        <title>Genome sequencing of Flavobacterium sp. HYN0049.</title>
        <authorList>
            <person name="Yi H."/>
            <person name="Baek C."/>
        </authorList>
    </citation>
    <scope>NUCLEOTIDE SEQUENCE [LARGE SCALE GENOMIC DNA]</scope>
    <source>
        <strain evidence="3 4">HYN0049</strain>
    </source>
</reference>
<dbReference type="KEGG" id="fpal:HYN49_04755"/>
<feature type="domain" description="Secretion system C-terminal sorting" evidence="2">
    <location>
        <begin position="720"/>
        <end position="789"/>
    </location>
</feature>
<name>A0A2S1SFV7_9FLAO</name>
<gene>
    <name evidence="3" type="ORF">HYN49_04755</name>
</gene>
<organism evidence="3 4">
    <name type="scientific">Flavobacterium pallidum</name>
    <dbReference type="NCBI Taxonomy" id="2172098"/>
    <lineage>
        <taxon>Bacteria</taxon>
        <taxon>Pseudomonadati</taxon>
        <taxon>Bacteroidota</taxon>
        <taxon>Flavobacteriia</taxon>
        <taxon>Flavobacteriales</taxon>
        <taxon>Flavobacteriaceae</taxon>
        <taxon>Flavobacterium</taxon>
    </lineage>
</organism>
<dbReference type="AlphaFoldDB" id="A0A2S1SFV7"/>
<sequence length="793" mass="83204">MTITVNPNVAPSFTQVAPICSGGTLAAFSTVSDNGITGTWAPALNNTVTATYTFTPDAGQCALSATMTVTVNPNPVLDVITDITACVSYTLPALTNGNYFTQPNGGGNMLNAGDAVTASQTIYVYADNGLCSSETSFNVTISPVAVIDELADVVACGSYTLPVLTTNANYYTEPSGAGTMLHAGDVITTSQTIYIYVLGAVSICTAESDFSVIINPIPAVNTLSNVATCDSYTLPVLNNGNYYTEAAGAGTMLSAGDAITSSQTIYIYADNGSCTAESNFNVTITVTPTVDDVADVAICDSYTLPVLTNGNYYTEPAGAGTMMNAGDVITTSQTIYIYASNGDCTAESDFTVTITTTPIVENPADVTACDSYILPVLTNGNYYSETAGAGTMLNAGDVVTTSQTIYIYASNGDCTAENHFTVTITTTPTVDTLADVATCDNYTLPVLTNGNYYTETAGAGTMLNAGDVVTTSQTIYIYASNGDCTAENDFTVTITPTPTVDDLADVTACDSYTLPVLTNGNYYTETAGAGTVLNAGDIITASQTIYIYASNGNCTAETDFSVIITTSPIVDILSDVTSCGNYTLPALTNGNYFTETEGAGTMLSEGDVIANSQTIYIFASNGNCWMESSFNIAITTLDNATTLNSDTITANQTGATYQWISCGETPAEIIDGETNQSFTATANGQYAVVITLGDCSVTSDCVTIDSLGTGNLPLDNLITMYPNPSRGNFTVDTGNLVADNIYVIDNLGRLVQQYKPTSQKSLMDVSRYEDGVYYIKIIYQNKETVKKLILRKI</sequence>
<accession>A0A2S1SFV7</accession>
<dbReference type="Gene3D" id="2.60.40.1220">
    <property type="match status" value="1"/>
</dbReference>
<dbReference type="Proteomes" id="UP000244937">
    <property type="component" value="Chromosome"/>
</dbReference>
<dbReference type="InterPro" id="IPR026444">
    <property type="entry name" value="Secre_tail"/>
</dbReference>
<evidence type="ECO:0000259" key="2">
    <source>
        <dbReference type="Pfam" id="PF18962"/>
    </source>
</evidence>
<evidence type="ECO:0000313" key="3">
    <source>
        <dbReference type="EMBL" id="AWI25259.1"/>
    </source>
</evidence>
<dbReference type="Pfam" id="PF18962">
    <property type="entry name" value="Por_Secre_tail"/>
    <property type="match status" value="1"/>
</dbReference>
<proteinExistence type="predicted"/>
<evidence type="ECO:0000256" key="1">
    <source>
        <dbReference type="ARBA" id="ARBA00022729"/>
    </source>
</evidence>
<dbReference type="InterPro" id="IPR014755">
    <property type="entry name" value="Cu-Rt/internalin_Ig-like"/>
</dbReference>